<reference evidence="2" key="1">
    <citation type="submission" date="2015-01" db="EMBL/GenBank/DDBJ databases">
        <title>Draft genome sequence of Rhodococcus pyridinivorans strain KG-16, a hydrocarbon-degrading bacterium.</title>
        <authorList>
            <person name="Aggarwal R.K."/>
            <person name="Dawar C."/>
        </authorList>
    </citation>
    <scope>NUCLEOTIDE SEQUENCE [LARGE SCALE GENOMIC DNA]</scope>
    <source>
        <strain evidence="2">KG-16</strain>
    </source>
</reference>
<comment type="caution">
    <text evidence="1">The sequence shown here is derived from an EMBL/GenBank/DDBJ whole genome shotgun (WGS) entry which is preliminary data.</text>
</comment>
<reference evidence="1 2" key="2">
    <citation type="journal article" date="2016" name="Genome Announc.">
        <title>Draft Genome Sequence of a Versatile Hydrocarbon-Degrading Bacterium, Rhodococcus pyridinivorans Strain KG-16, Collected from Oil Fields in India.</title>
        <authorList>
            <person name="Aggarwal R.K."/>
            <person name="Dawar C."/>
            <person name="Phanindranath R."/>
            <person name="Mutnuri L."/>
            <person name="Dayal A.M."/>
        </authorList>
    </citation>
    <scope>NUCLEOTIDE SEQUENCE [LARGE SCALE GENOMIC DNA]</scope>
    <source>
        <strain evidence="1 2">KG-16</strain>
    </source>
</reference>
<dbReference type="PANTHER" id="PTHR36439:SF1">
    <property type="entry name" value="DUF1697 DOMAIN-CONTAINING PROTEIN"/>
    <property type="match status" value="1"/>
</dbReference>
<sequence>MTRLVALLRGINVGGIRIRMADLKEVFVGLGFENVRTVLASGNVLFDAEDDPATAKARIEAALTERFGYEAYTFGVEQSYLARVVEAYPFDDARTDRHSYVVFVSDPAVLEPLAALSDDLDPDLECIEVGEGVLYWQVVKGSTLDSAVGKQSGSARNKATTTVRNLNTLRRLV</sequence>
<name>A0A0V9UHM8_9NOCA</name>
<dbReference type="EMBL" id="AZXY01000008">
    <property type="protein sequence ID" value="KSZ57497.1"/>
    <property type="molecule type" value="Genomic_DNA"/>
</dbReference>
<organism evidence="1 2">
    <name type="scientific">Rhodococcus pyridinivorans KG-16</name>
    <dbReference type="NCBI Taxonomy" id="1441730"/>
    <lineage>
        <taxon>Bacteria</taxon>
        <taxon>Bacillati</taxon>
        <taxon>Actinomycetota</taxon>
        <taxon>Actinomycetes</taxon>
        <taxon>Mycobacteriales</taxon>
        <taxon>Nocardiaceae</taxon>
        <taxon>Rhodococcus</taxon>
    </lineage>
</organism>
<accession>A0A0V9UHM8</accession>
<dbReference type="RefSeq" id="WP_060652758.1">
    <property type="nucleotide sequence ID" value="NZ_AZXY01000008.1"/>
</dbReference>
<dbReference type="PATRIC" id="fig|1441730.3.peg.3342"/>
<dbReference type="PIRSF" id="PIRSF008502">
    <property type="entry name" value="UCP008502"/>
    <property type="match status" value="1"/>
</dbReference>
<dbReference type="PANTHER" id="PTHR36439">
    <property type="entry name" value="BLL4334 PROTEIN"/>
    <property type="match status" value="1"/>
</dbReference>
<evidence type="ECO:0000313" key="2">
    <source>
        <dbReference type="Proteomes" id="UP000053060"/>
    </source>
</evidence>
<dbReference type="Gene3D" id="3.30.70.1280">
    <property type="entry name" value="SP0830-like domains"/>
    <property type="match status" value="1"/>
</dbReference>
<protein>
    <submittedName>
        <fullName evidence="1">Pyridoxamine 5-phosphate oxidase</fullName>
    </submittedName>
</protein>
<proteinExistence type="predicted"/>
<gene>
    <name evidence="1" type="ORF">Z045_16065</name>
</gene>
<dbReference type="Pfam" id="PF08002">
    <property type="entry name" value="DUF1697"/>
    <property type="match status" value="1"/>
</dbReference>
<dbReference type="InterPro" id="IPR012545">
    <property type="entry name" value="DUF1697"/>
</dbReference>
<dbReference type="SUPFAM" id="SSF160379">
    <property type="entry name" value="SP0830-like"/>
    <property type="match status" value="1"/>
</dbReference>
<evidence type="ECO:0000313" key="1">
    <source>
        <dbReference type="EMBL" id="KSZ57497.1"/>
    </source>
</evidence>
<dbReference type="Proteomes" id="UP000053060">
    <property type="component" value="Unassembled WGS sequence"/>
</dbReference>
<dbReference type="Gene3D" id="3.30.70.1260">
    <property type="entry name" value="bacterial protein sp0830 like"/>
    <property type="match status" value="1"/>
</dbReference>
<dbReference type="AlphaFoldDB" id="A0A0V9UHM8"/>